<dbReference type="GO" id="GO:0005351">
    <property type="term" value="F:carbohydrate:proton symporter activity"/>
    <property type="evidence" value="ECO:0007669"/>
    <property type="project" value="TreeGrafter"/>
</dbReference>
<feature type="transmembrane region" description="Helical" evidence="7">
    <location>
        <begin position="21"/>
        <end position="41"/>
    </location>
</feature>
<gene>
    <name evidence="9" type="ORF">BDV38DRAFT_280690</name>
</gene>
<keyword evidence="3" id="KW-1003">Cell membrane</keyword>
<dbReference type="Gene3D" id="1.20.1250.20">
    <property type="entry name" value="MFS general substrate transporter like domains"/>
    <property type="match status" value="1"/>
</dbReference>
<accession>A0A5N6SYR1</accession>
<comment type="similarity">
    <text evidence="2">Belongs to the major facilitator superfamily. Sugar transporter (TC 2.A.1.1) family.</text>
</comment>
<feature type="domain" description="Major facilitator superfamily (MFS) profile" evidence="8">
    <location>
        <begin position="28"/>
        <end position="116"/>
    </location>
</feature>
<feature type="transmembrane region" description="Helical" evidence="7">
    <location>
        <begin position="71"/>
        <end position="91"/>
    </location>
</feature>
<dbReference type="PANTHER" id="PTHR48022:SF34">
    <property type="entry name" value="MAJOR FACILITATOR SUPERFAMILY (MFS) PROFILE DOMAIN-CONTAINING PROTEIN-RELATED"/>
    <property type="match status" value="1"/>
</dbReference>
<evidence type="ECO:0000256" key="3">
    <source>
        <dbReference type="ARBA" id="ARBA00022475"/>
    </source>
</evidence>
<dbReference type="PANTHER" id="PTHR48022">
    <property type="entry name" value="PLASTIDIC GLUCOSE TRANSPORTER 4"/>
    <property type="match status" value="1"/>
</dbReference>
<comment type="subcellular location">
    <subcellularLocation>
        <location evidence="1">Cell membrane</location>
        <topology evidence="1">Multi-pass membrane protein</topology>
    </subcellularLocation>
</comment>
<dbReference type="Proteomes" id="UP000325672">
    <property type="component" value="Unassembled WGS sequence"/>
</dbReference>
<evidence type="ECO:0000259" key="8">
    <source>
        <dbReference type="PROSITE" id="PS50850"/>
    </source>
</evidence>
<dbReference type="InterPro" id="IPR020846">
    <property type="entry name" value="MFS_dom"/>
</dbReference>
<keyword evidence="6 7" id="KW-0472">Membrane</keyword>
<reference evidence="9 10" key="1">
    <citation type="submission" date="2019-04" db="EMBL/GenBank/DDBJ databases">
        <title>Friends and foes A comparative genomics study of 23 Aspergillus species from section Flavi.</title>
        <authorList>
            <consortium name="DOE Joint Genome Institute"/>
            <person name="Kjaerbolling I."/>
            <person name="Vesth T."/>
            <person name="Frisvad J.C."/>
            <person name="Nybo J.L."/>
            <person name="Theobald S."/>
            <person name="Kildgaard S."/>
            <person name="Isbrandt T."/>
            <person name="Kuo A."/>
            <person name="Sato A."/>
            <person name="Lyhne E.K."/>
            <person name="Kogle M.E."/>
            <person name="Wiebenga A."/>
            <person name="Kun R.S."/>
            <person name="Lubbers R.J."/>
            <person name="Makela M.R."/>
            <person name="Barry K."/>
            <person name="Chovatia M."/>
            <person name="Clum A."/>
            <person name="Daum C."/>
            <person name="Haridas S."/>
            <person name="He G."/>
            <person name="LaButti K."/>
            <person name="Lipzen A."/>
            <person name="Mondo S."/>
            <person name="Riley R."/>
            <person name="Salamov A."/>
            <person name="Simmons B.A."/>
            <person name="Magnuson J.K."/>
            <person name="Henrissat B."/>
            <person name="Mortensen U.H."/>
            <person name="Larsen T.O."/>
            <person name="Devries R.P."/>
            <person name="Grigoriev I.V."/>
            <person name="Machida M."/>
            <person name="Baker S.E."/>
            <person name="Andersen M.R."/>
        </authorList>
    </citation>
    <scope>NUCLEOTIDE SEQUENCE [LARGE SCALE GENOMIC DNA]</scope>
    <source>
        <strain evidence="9 10">CBS 117625</strain>
    </source>
</reference>
<dbReference type="AlphaFoldDB" id="A0A5N6SYR1"/>
<dbReference type="SUPFAM" id="SSF103473">
    <property type="entry name" value="MFS general substrate transporter"/>
    <property type="match status" value="1"/>
</dbReference>
<dbReference type="PROSITE" id="PS50850">
    <property type="entry name" value="MFS"/>
    <property type="match status" value="1"/>
</dbReference>
<evidence type="ECO:0000256" key="5">
    <source>
        <dbReference type="ARBA" id="ARBA00022989"/>
    </source>
</evidence>
<dbReference type="Pfam" id="PF00083">
    <property type="entry name" value="Sugar_tr"/>
    <property type="match status" value="1"/>
</dbReference>
<dbReference type="RefSeq" id="XP_031915835.1">
    <property type="nucleotide sequence ID" value="XM_032059369.1"/>
</dbReference>
<dbReference type="InterPro" id="IPR050360">
    <property type="entry name" value="MFS_Sugar_Transporters"/>
</dbReference>
<dbReference type="GO" id="GO:0005886">
    <property type="term" value="C:plasma membrane"/>
    <property type="evidence" value="ECO:0007669"/>
    <property type="project" value="UniProtKB-SubCell"/>
</dbReference>
<dbReference type="OrthoDB" id="508119at2759"/>
<dbReference type="InterPro" id="IPR005828">
    <property type="entry name" value="MFS_sugar_transport-like"/>
</dbReference>
<evidence type="ECO:0000256" key="2">
    <source>
        <dbReference type="ARBA" id="ARBA00010992"/>
    </source>
</evidence>
<evidence type="ECO:0000256" key="6">
    <source>
        <dbReference type="ARBA" id="ARBA00023136"/>
    </source>
</evidence>
<proteinExistence type="inferred from homology"/>
<keyword evidence="5 7" id="KW-1133">Transmembrane helix</keyword>
<dbReference type="InterPro" id="IPR036259">
    <property type="entry name" value="MFS_trans_sf"/>
</dbReference>
<evidence type="ECO:0000313" key="10">
    <source>
        <dbReference type="Proteomes" id="UP000325672"/>
    </source>
</evidence>
<protein>
    <recommendedName>
        <fullName evidence="8">Major facilitator superfamily (MFS) profile domain-containing protein</fullName>
    </recommendedName>
</protein>
<name>A0A5N6SYR1_ASPPS</name>
<sequence>MRNLLTRQSGGSGSGTAGKMITVRVYLLAIVSSMGAFLFGYDMALIGTSIELHSFKKDFGLEHASKSVEDAFAANIVSLLQAGCFGALISAPLSDRFGRSLAGTPRNSSLCGVGTQ</sequence>
<evidence type="ECO:0000256" key="7">
    <source>
        <dbReference type="SAM" id="Phobius"/>
    </source>
</evidence>
<evidence type="ECO:0000256" key="1">
    <source>
        <dbReference type="ARBA" id="ARBA00004651"/>
    </source>
</evidence>
<evidence type="ECO:0000256" key="4">
    <source>
        <dbReference type="ARBA" id="ARBA00022692"/>
    </source>
</evidence>
<keyword evidence="4 7" id="KW-0812">Transmembrane</keyword>
<dbReference type="GeneID" id="43643579"/>
<organism evidence="9 10">
    <name type="scientific">Aspergillus pseudotamarii</name>
    <dbReference type="NCBI Taxonomy" id="132259"/>
    <lineage>
        <taxon>Eukaryota</taxon>
        <taxon>Fungi</taxon>
        <taxon>Dikarya</taxon>
        <taxon>Ascomycota</taxon>
        <taxon>Pezizomycotina</taxon>
        <taxon>Eurotiomycetes</taxon>
        <taxon>Eurotiomycetidae</taxon>
        <taxon>Eurotiales</taxon>
        <taxon>Aspergillaceae</taxon>
        <taxon>Aspergillus</taxon>
        <taxon>Aspergillus subgen. Circumdati</taxon>
    </lineage>
</organism>
<dbReference type="EMBL" id="ML743564">
    <property type="protein sequence ID" value="KAE8139772.1"/>
    <property type="molecule type" value="Genomic_DNA"/>
</dbReference>
<evidence type="ECO:0000313" key="9">
    <source>
        <dbReference type="EMBL" id="KAE8139772.1"/>
    </source>
</evidence>
<keyword evidence="10" id="KW-1185">Reference proteome</keyword>